<evidence type="ECO:0000256" key="10">
    <source>
        <dbReference type="ARBA" id="ARBA00030775"/>
    </source>
</evidence>
<evidence type="ECO:0000256" key="9">
    <source>
        <dbReference type="ARBA" id="ARBA00025772"/>
    </source>
</evidence>
<sequence>MLRRSYIAGFTLIELMIVLAIMAILTMLTIPSLATWMANSRVRSVAEAMQNAIRQAQAEALTRNRQVVFALTNTTPALNAAASANGKHWYMQVLPLVDAGENASTFIRGEKVASTNSVTITGNAVTCFNSQGRLASNTSTGLGNDCTLPGNLVSFGLTATGADRPLRVEVYLGGKVRLCDPAKTLSSTQPEGCSA</sequence>
<evidence type="ECO:0000313" key="13">
    <source>
        <dbReference type="EMBL" id="KAF7599152.1"/>
    </source>
</evidence>
<evidence type="ECO:0000256" key="11">
    <source>
        <dbReference type="SAM" id="Phobius"/>
    </source>
</evidence>
<accession>A0A272ENK5</accession>
<dbReference type="EMBL" id="NMRN01000065">
    <property type="protein sequence ID" value="PAS91695.1"/>
    <property type="molecule type" value="Genomic_DNA"/>
</dbReference>
<dbReference type="Pfam" id="PF12019">
    <property type="entry name" value="GspH"/>
    <property type="match status" value="1"/>
</dbReference>
<evidence type="ECO:0000256" key="5">
    <source>
        <dbReference type="ARBA" id="ARBA00022519"/>
    </source>
</evidence>
<keyword evidence="8 11" id="KW-0472">Membrane</keyword>
<keyword evidence="3" id="KW-1003">Cell membrane</keyword>
<dbReference type="Pfam" id="PF07963">
    <property type="entry name" value="N_methyl"/>
    <property type="match status" value="1"/>
</dbReference>
<dbReference type="GO" id="GO:0005886">
    <property type="term" value="C:plasma membrane"/>
    <property type="evidence" value="ECO:0007669"/>
    <property type="project" value="UniProtKB-SubCell"/>
</dbReference>
<dbReference type="PANTHER" id="PTHR30093">
    <property type="entry name" value="GENERAL SECRETION PATHWAY PROTEIN G"/>
    <property type="match status" value="1"/>
</dbReference>
<feature type="domain" description="General secretion pathway GspH" evidence="12">
    <location>
        <begin position="46"/>
        <end position="170"/>
    </location>
</feature>
<dbReference type="InterPro" id="IPR012902">
    <property type="entry name" value="N_methyl_site"/>
</dbReference>
<dbReference type="Proteomes" id="UP000623509">
    <property type="component" value="Unassembled WGS sequence"/>
</dbReference>
<evidence type="ECO:0000256" key="6">
    <source>
        <dbReference type="ARBA" id="ARBA00022692"/>
    </source>
</evidence>
<dbReference type="SUPFAM" id="SSF54523">
    <property type="entry name" value="Pili subunits"/>
    <property type="match status" value="1"/>
</dbReference>
<dbReference type="GO" id="GO:0015628">
    <property type="term" value="P:protein secretion by the type II secretion system"/>
    <property type="evidence" value="ECO:0007669"/>
    <property type="project" value="InterPro"/>
</dbReference>
<dbReference type="NCBIfam" id="TIGR02532">
    <property type="entry name" value="IV_pilin_GFxxxE"/>
    <property type="match status" value="1"/>
</dbReference>
<evidence type="ECO:0000256" key="8">
    <source>
        <dbReference type="ARBA" id="ARBA00023136"/>
    </source>
</evidence>
<keyword evidence="5" id="KW-0997">Cell inner membrane</keyword>
<evidence type="ECO:0000256" key="4">
    <source>
        <dbReference type="ARBA" id="ARBA00022481"/>
    </source>
</evidence>
<reference evidence="14 15" key="2">
    <citation type="submission" date="2017-07" db="EMBL/GenBank/DDBJ databases">
        <title>Candidatus Dactylopiibacterium carminicum, a nitrogen-fixing symbiont of the cochineal insect Dactylopius coccus and Dactylopius opuntiae (Hemiptera: Coccoidea: Dactylopiidae).</title>
        <authorList>
            <person name="Vera A."/>
        </authorList>
    </citation>
    <scope>NUCLEOTIDE SEQUENCE [LARGE SCALE GENOMIC DNA]</scope>
    <source>
        <strain evidence="14 15">NFDCM</strain>
    </source>
</reference>
<evidence type="ECO:0000313" key="15">
    <source>
        <dbReference type="Proteomes" id="UP000216107"/>
    </source>
</evidence>
<proteinExistence type="inferred from homology"/>
<dbReference type="RefSeq" id="WP_095524675.1">
    <property type="nucleotide sequence ID" value="NZ_MDUX01000027.1"/>
</dbReference>
<keyword evidence="4" id="KW-0488">Methylation</keyword>
<evidence type="ECO:0000256" key="2">
    <source>
        <dbReference type="ARBA" id="ARBA00021549"/>
    </source>
</evidence>
<dbReference type="InterPro" id="IPR045584">
    <property type="entry name" value="Pilin-like"/>
</dbReference>
<dbReference type="EMBL" id="MDUX01000027">
    <property type="protein sequence ID" value="KAF7599152.1"/>
    <property type="molecule type" value="Genomic_DNA"/>
</dbReference>
<comment type="subcellular location">
    <subcellularLocation>
        <location evidence="1">Cell inner membrane</location>
        <topology evidence="1">Single-pass membrane protein</topology>
    </subcellularLocation>
</comment>
<evidence type="ECO:0000256" key="1">
    <source>
        <dbReference type="ARBA" id="ARBA00004377"/>
    </source>
</evidence>
<keyword evidence="16" id="KW-1185">Reference proteome</keyword>
<dbReference type="GO" id="GO:0015627">
    <property type="term" value="C:type II protein secretion system complex"/>
    <property type="evidence" value="ECO:0007669"/>
    <property type="project" value="InterPro"/>
</dbReference>
<organism evidence="14 15">
    <name type="scientific">Candidatus Dactylopiibacterium carminicum</name>
    <dbReference type="NCBI Taxonomy" id="857335"/>
    <lineage>
        <taxon>Bacteria</taxon>
        <taxon>Pseudomonadati</taxon>
        <taxon>Pseudomonadota</taxon>
        <taxon>Betaproteobacteria</taxon>
        <taxon>Rhodocyclales</taxon>
        <taxon>Rhodocyclaceae</taxon>
        <taxon>Candidatus Dactylopiibacterium</taxon>
    </lineage>
</organism>
<dbReference type="Gene3D" id="3.30.700.10">
    <property type="entry name" value="Glycoprotein, Type 4 Pilin"/>
    <property type="match status" value="1"/>
</dbReference>
<comment type="caution">
    <text evidence="14">The sequence shown here is derived from an EMBL/GenBank/DDBJ whole genome shotgun (WGS) entry which is preliminary data.</text>
</comment>
<keyword evidence="7 11" id="KW-1133">Transmembrane helix</keyword>
<comment type="similarity">
    <text evidence="9">Belongs to the GSP H family.</text>
</comment>
<reference evidence="13 16" key="1">
    <citation type="submission" date="2016-08" db="EMBL/GenBank/DDBJ databases">
        <title>Candidatus Dactylopiibacterium carminicum genome sequence.</title>
        <authorList>
            <person name="Ramirez-Puebla S.T."/>
            <person name="Ormeno-Orrillo E."/>
            <person name="Vera-Ponce De Leon A."/>
            <person name="Luis L."/>
            <person name="Sanchez-Flores A."/>
            <person name="Monica R."/>
            <person name="Martinez-Romero E."/>
        </authorList>
    </citation>
    <scope>NUCLEOTIDE SEQUENCE [LARGE SCALE GENOMIC DNA]</scope>
    <source>
        <strain evidence="13">END1</strain>
    </source>
</reference>
<dbReference type="InterPro" id="IPR022346">
    <property type="entry name" value="T2SS_GspH"/>
</dbReference>
<evidence type="ECO:0000256" key="3">
    <source>
        <dbReference type="ARBA" id="ARBA00022475"/>
    </source>
</evidence>
<evidence type="ECO:0000259" key="12">
    <source>
        <dbReference type="Pfam" id="PF12019"/>
    </source>
</evidence>
<dbReference type="Proteomes" id="UP000216107">
    <property type="component" value="Unassembled WGS sequence"/>
</dbReference>
<evidence type="ECO:0000313" key="16">
    <source>
        <dbReference type="Proteomes" id="UP000623509"/>
    </source>
</evidence>
<evidence type="ECO:0000313" key="14">
    <source>
        <dbReference type="EMBL" id="PAS91695.1"/>
    </source>
</evidence>
<dbReference type="OrthoDB" id="5956286at2"/>
<dbReference type="PROSITE" id="PS00409">
    <property type="entry name" value="PROKAR_NTER_METHYL"/>
    <property type="match status" value="1"/>
</dbReference>
<keyword evidence="6 11" id="KW-0812">Transmembrane</keyword>
<dbReference type="AlphaFoldDB" id="A0A272ENK5"/>
<evidence type="ECO:0000256" key="7">
    <source>
        <dbReference type="ARBA" id="ARBA00022989"/>
    </source>
</evidence>
<feature type="transmembrane region" description="Helical" evidence="11">
    <location>
        <begin position="6"/>
        <end position="34"/>
    </location>
</feature>
<name>A0A272ENK5_9RHOO</name>
<protein>
    <recommendedName>
        <fullName evidence="2">Type II secretion system protein H</fullName>
    </recommendedName>
    <alternativeName>
        <fullName evidence="10">General secretion pathway protein H</fullName>
    </alternativeName>
</protein>
<gene>
    <name evidence="14" type="primary">gspH</name>
    <name evidence="13" type="ORF">BGI27_09505</name>
    <name evidence="14" type="ORF">CGU29_14990</name>
</gene>